<dbReference type="PaxDb" id="243159-AFE_1285"/>
<gene>
    <name evidence="1" type="ordered locus">AFE_1285</name>
</gene>
<keyword evidence="2" id="KW-1185">Reference proteome</keyword>
<dbReference type="STRING" id="243159.AFE_1285"/>
<dbReference type="HOGENOM" id="CLU_2217276_0_0_6"/>
<organism evidence="1 2">
    <name type="scientific">Acidithiobacillus ferrooxidans (strain ATCC 23270 / DSM 14882 / CIP 104768 / NCIMB 8455)</name>
    <name type="common">Ferrobacillus ferrooxidans (strain ATCC 23270)</name>
    <dbReference type="NCBI Taxonomy" id="243159"/>
    <lineage>
        <taxon>Bacteria</taxon>
        <taxon>Pseudomonadati</taxon>
        <taxon>Pseudomonadota</taxon>
        <taxon>Acidithiobacillia</taxon>
        <taxon>Acidithiobacillales</taxon>
        <taxon>Acidithiobacillaceae</taxon>
        <taxon>Acidithiobacillus</taxon>
    </lineage>
</organism>
<reference evidence="1 2" key="1">
    <citation type="journal article" date="2008" name="BMC Genomics">
        <title>Acidithiobacillus ferrooxidans metabolism: from genome sequence to industrial applications.</title>
        <authorList>
            <person name="Valdes J."/>
            <person name="Pedroso I."/>
            <person name="Quatrini R."/>
            <person name="Dodson R.J."/>
            <person name="Tettelin H."/>
            <person name="Blake R.II."/>
            <person name="Eisen J.A."/>
            <person name="Holmes D.S."/>
        </authorList>
    </citation>
    <scope>NUCLEOTIDE SEQUENCE [LARGE SCALE GENOMIC DNA]</scope>
    <source>
        <strain evidence="2">ATCC 23270 / DSM 14882 / CIP 104768 / NCIMB 8455</strain>
    </source>
</reference>
<accession>B7J8W7</accession>
<evidence type="ECO:0000313" key="2">
    <source>
        <dbReference type="Proteomes" id="UP000001362"/>
    </source>
</evidence>
<dbReference type="RefSeq" id="WP_012606956.1">
    <property type="nucleotide sequence ID" value="NC_011761.1"/>
</dbReference>
<dbReference type="EMBL" id="CP001219">
    <property type="protein sequence ID" value="ACK80747.1"/>
    <property type="molecule type" value="Genomic_DNA"/>
</dbReference>
<evidence type="ECO:0000313" key="1">
    <source>
        <dbReference type="EMBL" id="ACK80747.1"/>
    </source>
</evidence>
<dbReference type="Proteomes" id="UP000001362">
    <property type="component" value="Chromosome"/>
</dbReference>
<dbReference type="GeneID" id="65280546"/>
<sequence length="106" mass="11652">MIQEKVGSDGLVHRYEKIRAGDLREGMHLLEKIPGIQTLVATIIIAVETNPVLPGEVFITLPDRMDPYGDPIGLGFKVNDMVLVSHTPWREQPTGTAMKTMLALAS</sequence>
<dbReference type="AlphaFoldDB" id="B7J8W7"/>
<protein>
    <submittedName>
        <fullName evidence="1">Conserved domain protein</fullName>
    </submittedName>
</protein>
<name>B7J8W7_ACIF2</name>
<dbReference type="KEGG" id="afr:AFE_1285"/>
<proteinExistence type="predicted"/>